<keyword evidence="15" id="KW-0131">Cell cycle</keyword>
<feature type="compositionally biased region" description="Low complexity" evidence="17">
    <location>
        <begin position="248"/>
        <end position="259"/>
    </location>
</feature>
<dbReference type="AlphaFoldDB" id="A0AAQ3LY25"/>
<dbReference type="EMBL" id="CP138580">
    <property type="protein sequence ID" value="WPG97289.1"/>
    <property type="molecule type" value="Genomic_DNA"/>
</dbReference>
<name>A0AAQ3LY25_9PEZI</name>
<dbReference type="GO" id="GO:0008608">
    <property type="term" value="P:attachment of spindle microtubules to kinetochore"/>
    <property type="evidence" value="ECO:0007669"/>
    <property type="project" value="InterPro"/>
</dbReference>
<evidence type="ECO:0000256" key="4">
    <source>
        <dbReference type="ARBA" id="ARBA00010731"/>
    </source>
</evidence>
<keyword evidence="6" id="KW-0158">Chromosome</keyword>
<organism evidence="18 19">
    <name type="scientific">Acrodontium crateriforme</name>
    <dbReference type="NCBI Taxonomy" id="150365"/>
    <lineage>
        <taxon>Eukaryota</taxon>
        <taxon>Fungi</taxon>
        <taxon>Dikarya</taxon>
        <taxon>Ascomycota</taxon>
        <taxon>Pezizomycotina</taxon>
        <taxon>Dothideomycetes</taxon>
        <taxon>Dothideomycetidae</taxon>
        <taxon>Mycosphaerellales</taxon>
        <taxon>Teratosphaeriaceae</taxon>
        <taxon>Acrodontium</taxon>
    </lineage>
</organism>
<keyword evidence="11" id="KW-0159">Chromosome partition</keyword>
<evidence type="ECO:0000256" key="11">
    <source>
        <dbReference type="ARBA" id="ARBA00022829"/>
    </source>
</evidence>
<feature type="region of interest" description="Disordered" evidence="17">
    <location>
        <begin position="87"/>
        <end position="112"/>
    </location>
</feature>
<evidence type="ECO:0000256" key="2">
    <source>
        <dbReference type="ARBA" id="ARBA00004186"/>
    </source>
</evidence>
<feature type="compositionally biased region" description="Low complexity" evidence="17">
    <location>
        <begin position="190"/>
        <end position="212"/>
    </location>
</feature>
<keyword evidence="10" id="KW-0498">Mitosis</keyword>
<evidence type="ECO:0000256" key="15">
    <source>
        <dbReference type="ARBA" id="ARBA00023306"/>
    </source>
</evidence>
<proteinExistence type="inferred from homology"/>
<evidence type="ECO:0000256" key="10">
    <source>
        <dbReference type="ARBA" id="ARBA00022776"/>
    </source>
</evidence>
<feature type="region of interest" description="Disordered" evidence="17">
    <location>
        <begin position="235"/>
        <end position="294"/>
    </location>
</feature>
<keyword evidence="13" id="KW-0206">Cytoskeleton</keyword>
<keyword evidence="14" id="KW-0539">Nucleus</keyword>
<dbReference type="Pfam" id="PF08655">
    <property type="entry name" value="DASH_Ask1"/>
    <property type="match status" value="1"/>
</dbReference>
<dbReference type="GO" id="GO:0005874">
    <property type="term" value="C:microtubule"/>
    <property type="evidence" value="ECO:0007669"/>
    <property type="project" value="UniProtKB-KW"/>
</dbReference>
<dbReference type="InterPro" id="IPR013964">
    <property type="entry name" value="DASH_Ask1"/>
</dbReference>
<feature type="region of interest" description="Disordered" evidence="17">
    <location>
        <begin position="125"/>
        <end position="222"/>
    </location>
</feature>
<evidence type="ECO:0000256" key="13">
    <source>
        <dbReference type="ARBA" id="ARBA00023212"/>
    </source>
</evidence>
<keyword evidence="7" id="KW-0963">Cytoplasm</keyword>
<evidence type="ECO:0000313" key="18">
    <source>
        <dbReference type="EMBL" id="WPG97289.1"/>
    </source>
</evidence>
<evidence type="ECO:0000256" key="14">
    <source>
        <dbReference type="ARBA" id="ARBA00023242"/>
    </source>
</evidence>
<evidence type="ECO:0000256" key="1">
    <source>
        <dbReference type="ARBA" id="ARBA00004123"/>
    </source>
</evidence>
<evidence type="ECO:0000256" key="17">
    <source>
        <dbReference type="SAM" id="MobiDB-lite"/>
    </source>
</evidence>
<keyword evidence="19" id="KW-1185">Reference proteome</keyword>
<evidence type="ECO:0000256" key="6">
    <source>
        <dbReference type="ARBA" id="ARBA00022454"/>
    </source>
</evidence>
<protein>
    <recommendedName>
        <fullName evidence="5">DASH complex subunit ASK1</fullName>
    </recommendedName>
</protein>
<feature type="compositionally biased region" description="Polar residues" evidence="17">
    <location>
        <begin position="128"/>
        <end position="141"/>
    </location>
</feature>
<dbReference type="Proteomes" id="UP001303373">
    <property type="component" value="Chromosome 1"/>
</dbReference>
<keyword evidence="8" id="KW-0132">Cell division</keyword>
<feature type="compositionally biased region" description="Polar residues" evidence="17">
    <location>
        <begin position="88"/>
        <end position="104"/>
    </location>
</feature>
<evidence type="ECO:0000256" key="3">
    <source>
        <dbReference type="ARBA" id="ARBA00004629"/>
    </source>
</evidence>
<comment type="subcellular location">
    <subcellularLocation>
        <location evidence="3">Chromosome</location>
        <location evidence="3">Centromere</location>
        <location evidence="3">Kinetochore</location>
    </subcellularLocation>
    <subcellularLocation>
        <location evidence="2">Cytoplasm</location>
        <location evidence="2">Cytoskeleton</location>
        <location evidence="2">Spindle</location>
    </subcellularLocation>
    <subcellularLocation>
        <location evidence="1">Nucleus</location>
    </subcellularLocation>
</comment>
<dbReference type="GO" id="GO:0044732">
    <property type="term" value="C:mitotic spindle pole body"/>
    <property type="evidence" value="ECO:0007669"/>
    <property type="project" value="TreeGrafter"/>
</dbReference>
<dbReference type="GO" id="GO:0072686">
    <property type="term" value="C:mitotic spindle"/>
    <property type="evidence" value="ECO:0007669"/>
    <property type="project" value="InterPro"/>
</dbReference>
<comment type="similarity">
    <text evidence="4">Belongs to the DASH complex ASK1 family.</text>
</comment>
<keyword evidence="16" id="KW-0137">Centromere</keyword>
<keyword evidence="9" id="KW-0493">Microtubule</keyword>
<dbReference type="GO" id="GO:0051301">
    <property type="term" value="P:cell division"/>
    <property type="evidence" value="ECO:0007669"/>
    <property type="project" value="UniProtKB-KW"/>
</dbReference>
<evidence type="ECO:0000256" key="5">
    <source>
        <dbReference type="ARBA" id="ARBA00014520"/>
    </source>
</evidence>
<evidence type="ECO:0000256" key="16">
    <source>
        <dbReference type="ARBA" id="ARBA00023328"/>
    </source>
</evidence>
<sequence length="427" mass="47034">MSRPAPARPLTLTEELEKLEQSITLTLQEIDGNFSKAHRIVTTSILPLVEQYAKHSADVWDGSKFWKQFFEASANVSLSGYEEATLTEDATQNEDTSASLQTPTDHGEHAPLNVDHEEIDDDEEFTVDSPTQVTGLQTTPKLSPANKGKNVAGYTPPPRSAGRFTSPSPRKYTGKNSFAMGSPDEPSTPRPRQAQPQSSPFEPESASAPSAFRNQPTNNDPLMHRVLDKNYRIQATPHTQRRERHQTFPRATPATATKKALWDDSPQSSPEMAPPQLRSDLFSPAKTAPRTPGISVLTPARHRITTTQTSTGRTLFGTEDKTYAATQATARANHQAFSSPDHDLYDSDEDTFDISPPKTIQFHVPASRLVQTPAHEASKRIVEDLLLTAGADDTDELDDFEGDFEIDMGEGMSPSIVKGKFTMDDTF</sequence>
<evidence type="ECO:0000256" key="9">
    <source>
        <dbReference type="ARBA" id="ARBA00022701"/>
    </source>
</evidence>
<dbReference type="GO" id="GO:0042729">
    <property type="term" value="C:DASH complex"/>
    <property type="evidence" value="ECO:0007669"/>
    <property type="project" value="InterPro"/>
</dbReference>
<dbReference type="PANTHER" id="PTHR28200">
    <property type="entry name" value="DASH COMPLEX SUBUNIT ASK1"/>
    <property type="match status" value="1"/>
</dbReference>
<evidence type="ECO:0000313" key="19">
    <source>
        <dbReference type="Proteomes" id="UP001303373"/>
    </source>
</evidence>
<reference evidence="18 19" key="1">
    <citation type="submission" date="2023-11" db="EMBL/GenBank/DDBJ databases">
        <title>An acidophilic fungus is an integral part of prey digestion in a carnivorous sundew plant.</title>
        <authorList>
            <person name="Tsai I.J."/>
        </authorList>
    </citation>
    <scope>NUCLEOTIDE SEQUENCE [LARGE SCALE GENOMIC DNA]</scope>
    <source>
        <strain evidence="18">169a</strain>
    </source>
</reference>
<dbReference type="PANTHER" id="PTHR28200:SF1">
    <property type="entry name" value="DASH COMPLEX SUBUNIT ASK1"/>
    <property type="match status" value="1"/>
</dbReference>
<evidence type="ECO:0000256" key="12">
    <source>
        <dbReference type="ARBA" id="ARBA00022838"/>
    </source>
</evidence>
<evidence type="ECO:0000256" key="8">
    <source>
        <dbReference type="ARBA" id="ARBA00022618"/>
    </source>
</evidence>
<keyword evidence="12" id="KW-0995">Kinetochore</keyword>
<accession>A0AAQ3LY25</accession>
<evidence type="ECO:0000256" key="7">
    <source>
        <dbReference type="ARBA" id="ARBA00022490"/>
    </source>
</evidence>
<gene>
    <name evidence="18" type="ORF">R9X50_00006300</name>
</gene>